<name>A0A8S5L9A8_9CAUD</name>
<dbReference type="InterPro" id="IPR010823">
    <property type="entry name" value="Portal_Gp20"/>
</dbReference>
<feature type="compositionally biased region" description="Gly residues" evidence="1">
    <location>
        <begin position="548"/>
        <end position="571"/>
    </location>
</feature>
<accession>A0A8S5L9A8</accession>
<proteinExistence type="predicted"/>
<protein>
    <submittedName>
        <fullName evidence="2">Capsid assembly protein</fullName>
    </submittedName>
</protein>
<feature type="region of interest" description="Disordered" evidence="1">
    <location>
        <begin position="533"/>
        <end position="603"/>
    </location>
</feature>
<evidence type="ECO:0000313" key="2">
    <source>
        <dbReference type="EMBL" id="DAD66471.1"/>
    </source>
</evidence>
<organism evidence="2">
    <name type="scientific">Myoviridae sp. ctPuP5</name>
    <dbReference type="NCBI Taxonomy" id="2823543"/>
    <lineage>
        <taxon>Viruses</taxon>
        <taxon>Duplodnaviria</taxon>
        <taxon>Heunggongvirae</taxon>
        <taxon>Uroviricota</taxon>
        <taxon>Caudoviricetes</taxon>
    </lineage>
</organism>
<sequence length="681" mass="77213">MAKTPTIYQKLTKAMFGGGVQLNNSDMSQSKNITVNSYHMNPNSDDIIFRTNDKEEYEQQLLQKKQQKLLNNMWIKANVQLANNSLMGLNPVRMMYRDADLMDWFPEIGAALDIVAEESCVINDKSNLINITSKSERIKSILEDLFVNRLDVHIMLPMICRAMCKYGNNFMLLNVNDQNGVMGWKQLPVYEMERYEYGMSNPYSSTNLNTDIGDVDTSTKFVWVGQNEYIPYRNWQIAHFRLLYDSLFLPYGISYLHKARRHWRMLSLMEDMMLIYRLERSVERRVYKIFVGNIDDADVPAYVNQIADNFKRTPIVDPATGQVDLRKNILDVSQDIFIPVRDEAAPNPIDTLPAAQNLTAMDDIKFVQNKVLTALRMPKAFLNFEESAGDGKNLSLMDIRFARTVARIQQALLMELTKIATIHLYLLGFTDDLTNFNLTMNNPSSQAEMMEIENLSKKIQTAQMAVSDPGNGIPIMSWTGALKKIMKWDDNEISENLKEIRLERALAMELLKTSQIIKKTGLFDPVDRLYGEPGAEYSEGNPGEEGLEGGAGGSAGGVPDFGGDIGGGIGDMEGEDVGQEGEMPMTDAMKDEGGGSPNNQEPNLGEMITKHLSGTLLAEKKRVMEDIKMKQDKYYNIYLSHLHKKEAMKEEKERTPIIDKTFLVNQELNNIAEELEKRING</sequence>
<dbReference type="EMBL" id="BK014662">
    <property type="protein sequence ID" value="DAD66471.1"/>
    <property type="molecule type" value="Genomic_DNA"/>
</dbReference>
<evidence type="ECO:0000256" key="1">
    <source>
        <dbReference type="SAM" id="MobiDB-lite"/>
    </source>
</evidence>
<dbReference type="Pfam" id="PF07230">
    <property type="entry name" value="Portal_T4"/>
    <property type="match status" value="1"/>
</dbReference>
<reference evidence="2" key="1">
    <citation type="journal article" date="2021" name="Proc. Natl. Acad. Sci. U.S.A.">
        <title>A Catalog of Tens of Thousands of Viruses from Human Metagenomes Reveals Hidden Associations with Chronic Diseases.</title>
        <authorList>
            <person name="Tisza M.J."/>
            <person name="Buck C.B."/>
        </authorList>
    </citation>
    <scope>NUCLEOTIDE SEQUENCE</scope>
    <source>
        <strain evidence="2">CtPuP5</strain>
    </source>
</reference>